<dbReference type="AlphaFoldDB" id="A0AAD7MD25"/>
<name>A0AAD7MD25_MYCRO</name>
<organism evidence="1 2">
    <name type="scientific">Mycena rosella</name>
    <name type="common">Pink bonnet</name>
    <name type="synonym">Agaricus rosellus</name>
    <dbReference type="NCBI Taxonomy" id="1033263"/>
    <lineage>
        <taxon>Eukaryota</taxon>
        <taxon>Fungi</taxon>
        <taxon>Dikarya</taxon>
        <taxon>Basidiomycota</taxon>
        <taxon>Agaricomycotina</taxon>
        <taxon>Agaricomycetes</taxon>
        <taxon>Agaricomycetidae</taxon>
        <taxon>Agaricales</taxon>
        <taxon>Marasmiineae</taxon>
        <taxon>Mycenaceae</taxon>
        <taxon>Mycena</taxon>
    </lineage>
</organism>
<evidence type="ECO:0000313" key="2">
    <source>
        <dbReference type="Proteomes" id="UP001221757"/>
    </source>
</evidence>
<comment type="caution">
    <text evidence="1">The sequence shown here is derived from an EMBL/GenBank/DDBJ whole genome shotgun (WGS) entry which is preliminary data.</text>
</comment>
<reference evidence="1" key="1">
    <citation type="submission" date="2023-03" db="EMBL/GenBank/DDBJ databases">
        <title>Massive genome expansion in bonnet fungi (Mycena s.s.) driven by repeated elements and novel gene families across ecological guilds.</title>
        <authorList>
            <consortium name="Lawrence Berkeley National Laboratory"/>
            <person name="Harder C.B."/>
            <person name="Miyauchi S."/>
            <person name="Viragh M."/>
            <person name="Kuo A."/>
            <person name="Thoen E."/>
            <person name="Andreopoulos B."/>
            <person name="Lu D."/>
            <person name="Skrede I."/>
            <person name="Drula E."/>
            <person name="Henrissat B."/>
            <person name="Morin E."/>
            <person name="Kohler A."/>
            <person name="Barry K."/>
            <person name="LaButti K."/>
            <person name="Morin E."/>
            <person name="Salamov A."/>
            <person name="Lipzen A."/>
            <person name="Mereny Z."/>
            <person name="Hegedus B."/>
            <person name="Baldrian P."/>
            <person name="Stursova M."/>
            <person name="Weitz H."/>
            <person name="Taylor A."/>
            <person name="Grigoriev I.V."/>
            <person name="Nagy L.G."/>
            <person name="Martin F."/>
            <person name="Kauserud H."/>
        </authorList>
    </citation>
    <scope>NUCLEOTIDE SEQUENCE</scope>
    <source>
        <strain evidence="1">CBHHK067</strain>
    </source>
</reference>
<dbReference type="Proteomes" id="UP001221757">
    <property type="component" value="Unassembled WGS sequence"/>
</dbReference>
<dbReference type="EMBL" id="JARKIE010000001">
    <property type="protein sequence ID" value="KAJ7710645.1"/>
    <property type="molecule type" value="Genomic_DNA"/>
</dbReference>
<gene>
    <name evidence="1" type="ORF">B0H17DRAFT_1123766</name>
</gene>
<sequence length="197" mass="21743">MPLCLVASVLSRTNSRPNLLQRVRSPRFQTDQTVLYDDHKRYFDQANECAKTLPPLVLWNDTLNLLSRAGILATLALFVIYQAFLNEGIHPAKRLGLFSAISVTFWPLGEFISVENTETGIDGVPGHSSKSIVGALLGRFVVDVSSHTVTQINSRAPICGEGSGIDPDGKTRLTRQSECEVAQTKFLEDPQDVYEHS</sequence>
<keyword evidence="2" id="KW-1185">Reference proteome</keyword>
<proteinExistence type="predicted"/>
<accession>A0AAD7MD25</accession>
<evidence type="ECO:0000313" key="1">
    <source>
        <dbReference type="EMBL" id="KAJ7710645.1"/>
    </source>
</evidence>
<protein>
    <submittedName>
        <fullName evidence="1">Uncharacterized protein</fullName>
    </submittedName>
</protein>